<evidence type="ECO:0000256" key="3">
    <source>
        <dbReference type="ARBA" id="ARBA00008370"/>
    </source>
</evidence>
<feature type="transmembrane region" description="Helical" evidence="12">
    <location>
        <begin position="59"/>
        <end position="79"/>
    </location>
</feature>
<comment type="function">
    <text evidence="1">Required for the assembly of the mitochondrial respiratory chain complex IV (CIV), also known as cytochrome c oxidase. May participate in merging the COX1 and COX2 assembly lines.</text>
</comment>
<name>A0A284RUC4_ARMOS</name>
<dbReference type="Proteomes" id="UP000219338">
    <property type="component" value="Unassembled WGS sequence"/>
</dbReference>
<keyword evidence="14" id="KW-1185">Reference proteome</keyword>
<dbReference type="EMBL" id="FUEG01000016">
    <property type="protein sequence ID" value="SJL12315.1"/>
    <property type="molecule type" value="Genomic_DNA"/>
</dbReference>
<organism evidence="13 14">
    <name type="scientific">Armillaria ostoyae</name>
    <name type="common">Armillaria root rot fungus</name>
    <dbReference type="NCBI Taxonomy" id="47428"/>
    <lineage>
        <taxon>Eukaryota</taxon>
        <taxon>Fungi</taxon>
        <taxon>Dikarya</taxon>
        <taxon>Basidiomycota</taxon>
        <taxon>Agaricomycotina</taxon>
        <taxon>Agaricomycetes</taxon>
        <taxon>Agaricomycetidae</taxon>
        <taxon>Agaricales</taxon>
        <taxon>Marasmiineae</taxon>
        <taxon>Physalacriaceae</taxon>
        <taxon>Armillaria</taxon>
    </lineage>
</organism>
<evidence type="ECO:0000256" key="11">
    <source>
        <dbReference type="SAM" id="MobiDB-lite"/>
    </source>
</evidence>
<keyword evidence="7" id="KW-0999">Mitochondrion inner membrane</keyword>
<evidence type="ECO:0000256" key="12">
    <source>
        <dbReference type="SAM" id="Phobius"/>
    </source>
</evidence>
<comment type="subcellular location">
    <subcellularLocation>
        <location evidence="2">Mitochondrion inner membrane</location>
        <topology evidence="2">Single-pass membrane protein</topology>
    </subcellularLocation>
</comment>
<evidence type="ECO:0000313" key="14">
    <source>
        <dbReference type="Proteomes" id="UP000219338"/>
    </source>
</evidence>
<evidence type="ECO:0000256" key="1">
    <source>
        <dbReference type="ARBA" id="ARBA00002490"/>
    </source>
</evidence>
<dbReference type="OMA" id="ESEMRQG"/>
<evidence type="ECO:0000256" key="6">
    <source>
        <dbReference type="ARBA" id="ARBA00022692"/>
    </source>
</evidence>
<evidence type="ECO:0000256" key="5">
    <source>
        <dbReference type="ARBA" id="ARBA00019222"/>
    </source>
</evidence>
<dbReference type="AlphaFoldDB" id="A0A284RUC4"/>
<keyword evidence="8 12" id="KW-1133">Transmembrane helix</keyword>
<comment type="similarity">
    <text evidence="3">Belongs to the COX16 family.</text>
</comment>
<evidence type="ECO:0000256" key="4">
    <source>
        <dbReference type="ARBA" id="ARBA00015368"/>
    </source>
</evidence>
<keyword evidence="9" id="KW-0496">Mitochondrion</keyword>
<keyword evidence="10 12" id="KW-0472">Membrane</keyword>
<accession>A0A284RUC4</accession>
<dbReference type="PANTHER" id="PTHR17130:SF14">
    <property type="entry name" value="CYTOCHROME C OXIDASE ASSEMBLY PROTEIN COX16 HOMOLOG, MITOCHONDRIAL"/>
    <property type="match status" value="1"/>
</dbReference>
<evidence type="ECO:0000313" key="13">
    <source>
        <dbReference type="EMBL" id="SJL12315.1"/>
    </source>
</evidence>
<evidence type="ECO:0000256" key="7">
    <source>
        <dbReference type="ARBA" id="ARBA00022792"/>
    </source>
</evidence>
<dbReference type="Pfam" id="PF14138">
    <property type="entry name" value="COX16"/>
    <property type="match status" value="1"/>
</dbReference>
<dbReference type="GO" id="GO:0033617">
    <property type="term" value="P:mitochondrial respiratory chain complex IV assembly"/>
    <property type="evidence" value="ECO:0007669"/>
    <property type="project" value="TreeGrafter"/>
</dbReference>
<feature type="region of interest" description="Disordered" evidence="11">
    <location>
        <begin position="138"/>
        <end position="168"/>
    </location>
</feature>
<reference evidence="14" key="1">
    <citation type="journal article" date="2017" name="Nat. Ecol. Evol.">
        <title>Genome expansion and lineage-specific genetic innovations in the forest pathogenic fungi Armillaria.</title>
        <authorList>
            <person name="Sipos G."/>
            <person name="Prasanna A.N."/>
            <person name="Walter M.C."/>
            <person name="O'Connor E."/>
            <person name="Balint B."/>
            <person name="Krizsan K."/>
            <person name="Kiss B."/>
            <person name="Hess J."/>
            <person name="Varga T."/>
            <person name="Slot J."/>
            <person name="Riley R."/>
            <person name="Boka B."/>
            <person name="Rigling D."/>
            <person name="Barry K."/>
            <person name="Lee J."/>
            <person name="Mihaltcheva S."/>
            <person name="LaButti K."/>
            <person name="Lipzen A."/>
            <person name="Waldron R."/>
            <person name="Moloney N.M."/>
            <person name="Sperisen C."/>
            <person name="Kredics L."/>
            <person name="Vagvoelgyi C."/>
            <person name="Patrignani A."/>
            <person name="Fitzpatrick D."/>
            <person name="Nagy I."/>
            <person name="Doyle S."/>
            <person name="Anderson J.B."/>
            <person name="Grigoriev I.V."/>
            <person name="Gueldener U."/>
            <person name="Muensterkoetter M."/>
            <person name="Nagy L.G."/>
        </authorList>
    </citation>
    <scope>NUCLEOTIDE SEQUENCE [LARGE SCALE GENOMIC DNA]</scope>
    <source>
        <strain evidence="14">C18/9</strain>
    </source>
</reference>
<proteinExistence type="inferred from homology"/>
<dbReference type="STRING" id="47428.A0A284RUC4"/>
<sequence length="168" mass="19345">MKLVAENCRIVILTLGRRPAHTSTFDSDDDDHMPVFESKPLTTPKWQAVANKTFARNPLIFGIPFVLIMVGASFAMTPFTQTRYDLHDQQVKAASTPFLPPSAYYIFFQVTKEQELGLSKNRKKFDIREEYYRLSAEADDEWEQRRVPRPKGLPEWGVPPTEPPDKKT</sequence>
<evidence type="ECO:0000256" key="8">
    <source>
        <dbReference type="ARBA" id="ARBA00022989"/>
    </source>
</evidence>
<evidence type="ECO:0000256" key="9">
    <source>
        <dbReference type="ARBA" id="ARBA00023128"/>
    </source>
</evidence>
<evidence type="ECO:0000256" key="10">
    <source>
        <dbReference type="ARBA" id="ARBA00023136"/>
    </source>
</evidence>
<gene>
    <name evidence="13" type="ORF">ARMOST_15738</name>
</gene>
<dbReference type="GO" id="GO:0005743">
    <property type="term" value="C:mitochondrial inner membrane"/>
    <property type="evidence" value="ECO:0007669"/>
    <property type="project" value="UniProtKB-SubCell"/>
</dbReference>
<dbReference type="PANTHER" id="PTHR17130">
    <property type="entry name" value="MITOCHONDRIAL OUTER MEMBRANE PROTEIN 25"/>
    <property type="match status" value="1"/>
</dbReference>
<dbReference type="OrthoDB" id="5516033at2759"/>
<keyword evidence="6 12" id="KW-0812">Transmembrane</keyword>
<dbReference type="InterPro" id="IPR020164">
    <property type="entry name" value="Cyt_c_Oxase_assmbl_COX16"/>
</dbReference>
<protein>
    <recommendedName>
        <fullName evidence="4">Cytochrome c oxidase assembly protein COX16, mitochondrial</fullName>
    </recommendedName>
    <alternativeName>
        <fullName evidence="5">Cytochrome c oxidase assembly protein cox16, mitochondrial</fullName>
    </alternativeName>
</protein>
<evidence type="ECO:0000256" key="2">
    <source>
        <dbReference type="ARBA" id="ARBA00004434"/>
    </source>
</evidence>